<dbReference type="RefSeq" id="XP_020819397.1">
    <property type="nucleotide sequence ID" value="XM_020963738.1"/>
</dbReference>
<name>A0A6P5IAV0_PHACI</name>
<evidence type="ECO:0000313" key="6">
    <source>
        <dbReference type="RefSeq" id="XP_020819397.1"/>
    </source>
</evidence>
<evidence type="ECO:0000313" key="5">
    <source>
        <dbReference type="Proteomes" id="UP000515140"/>
    </source>
</evidence>
<dbReference type="Pfam" id="PF00014">
    <property type="entry name" value="Kunitz_BPTI"/>
    <property type="match status" value="1"/>
</dbReference>
<dbReference type="InterPro" id="IPR008197">
    <property type="entry name" value="WAP_dom"/>
</dbReference>
<dbReference type="SUPFAM" id="SSF57256">
    <property type="entry name" value="Elafin-like"/>
    <property type="match status" value="3"/>
</dbReference>
<feature type="domain" description="BPTI/Kunitz inhibitor" evidence="3">
    <location>
        <begin position="85"/>
        <end position="135"/>
    </location>
</feature>
<dbReference type="CDD" id="cd00109">
    <property type="entry name" value="Kunitz-type"/>
    <property type="match status" value="1"/>
</dbReference>
<feature type="domain" description="WAP" evidence="4">
    <location>
        <begin position="185"/>
        <end position="230"/>
    </location>
</feature>
<dbReference type="PROSITE" id="PS51390">
    <property type="entry name" value="WAP"/>
    <property type="match status" value="2"/>
</dbReference>
<gene>
    <name evidence="6" type="primary">LOC110192523</name>
</gene>
<dbReference type="GO" id="GO:0004867">
    <property type="term" value="F:serine-type endopeptidase inhibitor activity"/>
    <property type="evidence" value="ECO:0007669"/>
    <property type="project" value="InterPro"/>
</dbReference>
<dbReference type="PANTHER" id="PTHR47769">
    <property type="entry name" value="WAP FOUR-DISULFIDE CORE DOMAIN PROTEIN 8"/>
    <property type="match status" value="1"/>
</dbReference>
<dbReference type="Gene3D" id="4.10.75.10">
    <property type="entry name" value="Elafin-like"/>
    <property type="match status" value="3"/>
</dbReference>
<dbReference type="GO" id="GO:0005576">
    <property type="term" value="C:extracellular region"/>
    <property type="evidence" value="ECO:0007669"/>
    <property type="project" value="InterPro"/>
</dbReference>
<reference evidence="6" key="1">
    <citation type="submission" date="2025-08" db="UniProtKB">
        <authorList>
            <consortium name="RefSeq"/>
        </authorList>
    </citation>
    <scope>IDENTIFICATION</scope>
    <source>
        <tissue evidence="6">Spleen</tissue>
    </source>
</reference>
<keyword evidence="2" id="KW-1133">Transmembrane helix</keyword>
<keyword evidence="1" id="KW-1015">Disulfide bond</keyword>
<dbReference type="Pfam" id="PF00095">
    <property type="entry name" value="WAP"/>
    <property type="match status" value="3"/>
</dbReference>
<keyword evidence="2" id="KW-0812">Transmembrane</keyword>
<evidence type="ECO:0000256" key="2">
    <source>
        <dbReference type="SAM" id="Phobius"/>
    </source>
</evidence>
<dbReference type="PROSITE" id="PS50279">
    <property type="entry name" value="BPTI_KUNITZ_2"/>
    <property type="match status" value="1"/>
</dbReference>
<evidence type="ECO:0000259" key="4">
    <source>
        <dbReference type="PROSITE" id="PS51390"/>
    </source>
</evidence>
<dbReference type="InterPro" id="IPR020901">
    <property type="entry name" value="Prtase_inh_Kunz-CS"/>
</dbReference>
<dbReference type="Proteomes" id="UP000515140">
    <property type="component" value="Unplaced"/>
</dbReference>
<dbReference type="PROSITE" id="PS00280">
    <property type="entry name" value="BPTI_KUNITZ_1"/>
    <property type="match status" value="1"/>
</dbReference>
<dbReference type="InterPro" id="IPR036645">
    <property type="entry name" value="Elafin-like_sf"/>
</dbReference>
<dbReference type="SMART" id="SM00217">
    <property type="entry name" value="WAP"/>
    <property type="match status" value="3"/>
</dbReference>
<proteinExistence type="predicted"/>
<feature type="domain" description="WAP" evidence="4">
    <location>
        <begin position="137"/>
        <end position="184"/>
    </location>
</feature>
<accession>A0A6P5IAV0</accession>
<dbReference type="InterPro" id="IPR002223">
    <property type="entry name" value="Kunitz_BPTI"/>
</dbReference>
<protein>
    <submittedName>
        <fullName evidence="6">WAP four-disulfide core domain protein 8-like isoform X2</fullName>
    </submittedName>
</protein>
<dbReference type="InterPro" id="IPR036880">
    <property type="entry name" value="Kunitz_BPTI_sf"/>
</dbReference>
<feature type="transmembrane region" description="Helical" evidence="2">
    <location>
        <begin position="25"/>
        <end position="44"/>
    </location>
</feature>
<keyword evidence="5" id="KW-1185">Reference proteome</keyword>
<dbReference type="PRINTS" id="PR00759">
    <property type="entry name" value="BASICPTASE"/>
</dbReference>
<evidence type="ECO:0000256" key="1">
    <source>
        <dbReference type="ARBA" id="ARBA00023157"/>
    </source>
</evidence>
<dbReference type="SMART" id="SM00131">
    <property type="entry name" value="KU"/>
    <property type="match status" value="1"/>
</dbReference>
<dbReference type="Gene3D" id="4.10.410.10">
    <property type="entry name" value="Pancreatic trypsin inhibitor Kunitz domain"/>
    <property type="match status" value="1"/>
</dbReference>
<dbReference type="PANTHER" id="PTHR47769:SF1">
    <property type="entry name" value="WAP FOUR-DISULFIDE CORE DOMAIN PROTEIN 8"/>
    <property type="match status" value="1"/>
</dbReference>
<evidence type="ECO:0000259" key="3">
    <source>
        <dbReference type="PROSITE" id="PS50279"/>
    </source>
</evidence>
<dbReference type="AlphaFoldDB" id="A0A6P5IAV0"/>
<dbReference type="SUPFAM" id="SSF57362">
    <property type="entry name" value="BPTI-like"/>
    <property type="match status" value="1"/>
</dbReference>
<sequence length="232" mass="26351">MFFWLLRTMTVGTWGNRAKSPSFTWIWRSIITIFLILILPLELMSNLSFKRASSQCHTDFNCKHSMKCCHYSCGKKCLDPKADVCTLSPEVGDCDDFHLRWFYSMEARTCEHFFYSGCNGNVNNFPNKKICEQTCGGTVRKGFCPPFPFKGISNCSAPCRKDPECPKTYKCCDSSCGLVCTPPWKVKPWDCPPQPSFCKAIQKPLCQSDGDCENNEKCCSNCGLKCIKNPRK</sequence>
<keyword evidence="2" id="KW-0472">Membrane</keyword>
<dbReference type="GeneID" id="110192523"/>
<dbReference type="FunFam" id="4.10.410.10:FF:000020">
    <property type="entry name" value="Collagen, type VI, alpha 3"/>
    <property type="match status" value="1"/>
</dbReference>
<organism evidence="5 6">
    <name type="scientific">Phascolarctos cinereus</name>
    <name type="common">Koala</name>
    <dbReference type="NCBI Taxonomy" id="38626"/>
    <lineage>
        <taxon>Eukaryota</taxon>
        <taxon>Metazoa</taxon>
        <taxon>Chordata</taxon>
        <taxon>Craniata</taxon>
        <taxon>Vertebrata</taxon>
        <taxon>Euteleostomi</taxon>
        <taxon>Mammalia</taxon>
        <taxon>Metatheria</taxon>
        <taxon>Diprotodontia</taxon>
        <taxon>Phascolarctidae</taxon>
        <taxon>Phascolarctos</taxon>
    </lineage>
</organism>